<evidence type="ECO:0000256" key="3">
    <source>
        <dbReference type="ARBA" id="ARBA00022833"/>
    </source>
</evidence>
<keyword evidence="8" id="KW-1185">Reference proteome</keyword>
<evidence type="ECO:0000256" key="4">
    <source>
        <dbReference type="SAM" id="MobiDB-lite"/>
    </source>
</evidence>
<reference evidence="7" key="1">
    <citation type="submission" date="2022-05" db="EMBL/GenBank/DDBJ databases">
        <title>The Musa troglodytarum L. genome provides insights into the mechanism of non-climacteric behaviour and enrichment of carotenoids.</title>
        <authorList>
            <person name="Wang J."/>
        </authorList>
    </citation>
    <scope>NUCLEOTIDE SEQUENCE</scope>
    <source>
        <tissue evidence="7">Leaf</tissue>
    </source>
</reference>
<gene>
    <name evidence="7" type="ORF">MUK42_34286</name>
</gene>
<dbReference type="Pfam" id="PF12906">
    <property type="entry name" value="RINGv"/>
    <property type="match status" value="1"/>
</dbReference>
<evidence type="ECO:0000256" key="5">
    <source>
        <dbReference type="SAM" id="Phobius"/>
    </source>
</evidence>
<dbReference type="FunFam" id="3.30.40.10:FF:000337">
    <property type="entry name" value="Zinc finger family protein"/>
    <property type="match status" value="1"/>
</dbReference>
<dbReference type="InterPro" id="IPR011016">
    <property type="entry name" value="Znf_RING-CH"/>
</dbReference>
<protein>
    <recommendedName>
        <fullName evidence="6">RING-CH-type domain-containing protein</fullName>
    </recommendedName>
</protein>
<dbReference type="GO" id="GO:0016020">
    <property type="term" value="C:membrane"/>
    <property type="evidence" value="ECO:0007669"/>
    <property type="project" value="TreeGrafter"/>
</dbReference>
<accession>A0A9E7F580</accession>
<dbReference type="CDD" id="cd16495">
    <property type="entry name" value="RING_CH-C4HC3_MARCH"/>
    <property type="match status" value="1"/>
</dbReference>
<dbReference type="OrthoDB" id="264354at2759"/>
<dbReference type="PROSITE" id="PS51292">
    <property type="entry name" value="ZF_RING_CH"/>
    <property type="match status" value="1"/>
</dbReference>
<feature type="compositionally biased region" description="Pro residues" evidence="4">
    <location>
        <begin position="25"/>
        <end position="38"/>
    </location>
</feature>
<keyword evidence="3" id="KW-0862">Zinc</keyword>
<feature type="region of interest" description="Disordered" evidence="4">
    <location>
        <begin position="297"/>
        <end position="318"/>
    </location>
</feature>
<keyword evidence="5" id="KW-0472">Membrane</keyword>
<dbReference type="EMBL" id="CP097504">
    <property type="protein sequence ID" value="URD90115.1"/>
    <property type="molecule type" value="Genomic_DNA"/>
</dbReference>
<name>A0A9E7F580_9LILI</name>
<dbReference type="InterPro" id="IPR013083">
    <property type="entry name" value="Znf_RING/FYVE/PHD"/>
</dbReference>
<dbReference type="Proteomes" id="UP001055439">
    <property type="component" value="Chromosome 2"/>
</dbReference>
<dbReference type="GO" id="GO:0008270">
    <property type="term" value="F:zinc ion binding"/>
    <property type="evidence" value="ECO:0007669"/>
    <property type="project" value="UniProtKB-KW"/>
</dbReference>
<dbReference type="GO" id="GO:0004842">
    <property type="term" value="F:ubiquitin-protein transferase activity"/>
    <property type="evidence" value="ECO:0007669"/>
    <property type="project" value="TreeGrafter"/>
</dbReference>
<organism evidence="7 8">
    <name type="scientific">Musa troglodytarum</name>
    <name type="common">fe'i banana</name>
    <dbReference type="NCBI Taxonomy" id="320322"/>
    <lineage>
        <taxon>Eukaryota</taxon>
        <taxon>Viridiplantae</taxon>
        <taxon>Streptophyta</taxon>
        <taxon>Embryophyta</taxon>
        <taxon>Tracheophyta</taxon>
        <taxon>Spermatophyta</taxon>
        <taxon>Magnoliopsida</taxon>
        <taxon>Liliopsida</taxon>
        <taxon>Zingiberales</taxon>
        <taxon>Musaceae</taxon>
        <taxon>Musa</taxon>
    </lineage>
</organism>
<feature type="compositionally biased region" description="Basic residues" evidence="4">
    <location>
        <begin position="51"/>
        <end position="65"/>
    </location>
</feature>
<sequence length="474" mass="52369">MHANHMQGLQLSSNPCTIPTAFPTPSTPTAPRSSPPPSSAHISSSAARPCSRPRRRYPYHNQKRPRLMISSSHGVGVFQGKKITKTKPRKRARKRRPPLLVVKGGNLPPLKQQIRSLESLAYPKHARHERELFELEIAGWGTLQTPSPHSISCFLHKYPPASSSIVSSSQVSLSSSKSHLLSLLLLPFSYSGFPWPLSLSLSLGREERVPSEVAGKLPLFAISHSSLLLFFRKGYCFLLPGFLSMCVAMAIVFLPPHQILDSRTMGDHLALLVDHLLTESTLEAAIGNGKQAQIAADSASSGDLGNNSTPDTSVGRRTPSGKLVECRICQEDDQDSNMEIPCSCCGSLKYAHRVCIQRWCNEKGNTMCEICLQQFKPGYTALPKLFHYGRAPMNFRGSWDTSSQDLHDPQILTVVPSGVIESNYYDHLASRLRSTICCRSVTIIFMILLVLRHTLPLIKGGAEQYSFTLFSVKL</sequence>
<keyword evidence="2" id="KW-0863">Zinc-finger</keyword>
<keyword evidence="5" id="KW-1133">Transmembrane helix</keyword>
<evidence type="ECO:0000313" key="7">
    <source>
        <dbReference type="EMBL" id="URD90115.1"/>
    </source>
</evidence>
<evidence type="ECO:0000313" key="8">
    <source>
        <dbReference type="Proteomes" id="UP001055439"/>
    </source>
</evidence>
<dbReference type="InterPro" id="IPR022143">
    <property type="entry name" value="DUF3675"/>
</dbReference>
<dbReference type="Pfam" id="PF12428">
    <property type="entry name" value="DUF3675"/>
    <property type="match status" value="1"/>
</dbReference>
<feature type="transmembrane region" description="Helical" evidence="5">
    <location>
        <begin position="237"/>
        <end position="255"/>
    </location>
</feature>
<feature type="compositionally biased region" description="Polar residues" evidence="4">
    <location>
        <begin position="298"/>
        <end position="312"/>
    </location>
</feature>
<feature type="domain" description="RING-CH-type" evidence="6">
    <location>
        <begin position="318"/>
        <end position="378"/>
    </location>
</feature>
<evidence type="ECO:0000256" key="1">
    <source>
        <dbReference type="ARBA" id="ARBA00022723"/>
    </source>
</evidence>
<dbReference type="SUPFAM" id="SSF57850">
    <property type="entry name" value="RING/U-box"/>
    <property type="match status" value="1"/>
</dbReference>
<dbReference type="SMART" id="SM00744">
    <property type="entry name" value="RINGv"/>
    <property type="match status" value="1"/>
</dbReference>
<feature type="compositionally biased region" description="Low complexity" evidence="4">
    <location>
        <begin position="39"/>
        <end position="50"/>
    </location>
</feature>
<dbReference type="InterPro" id="IPR033275">
    <property type="entry name" value="MARCH-like"/>
</dbReference>
<dbReference type="PANTHER" id="PTHR23012">
    <property type="entry name" value="RING/FYVE/PHD ZINC FINGER DOMAIN-CONTAINING"/>
    <property type="match status" value="1"/>
</dbReference>
<dbReference type="GO" id="GO:0016567">
    <property type="term" value="P:protein ubiquitination"/>
    <property type="evidence" value="ECO:0007669"/>
    <property type="project" value="TreeGrafter"/>
</dbReference>
<evidence type="ECO:0000259" key="6">
    <source>
        <dbReference type="PROSITE" id="PS51292"/>
    </source>
</evidence>
<keyword evidence="5" id="KW-0812">Transmembrane</keyword>
<dbReference type="Gene3D" id="3.30.40.10">
    <property type="entry name" value="Zinc/RING finger domain, C3HC4 (zinc finger)"/>
    <property type="match status" value="1"/>
</dbReference>
<feature type="compositionally biased region" description="Polar residues" evidence="4">
    <location>
        <begin position="7"/>
        <end position="16"/>
    </location>
</feature>
<keyword evidence="1" id="KW-0479">Metal-binding</keyword>
<feature type="region of interest" description="Disordered" evidence="4">
    <location>
        <begin position="1"/>
        <end position="65"/>
    </location>
</feature>
<dbReference type="AlphaFoldDB" id="A0A9E7F580"/>
<dbReference type="PANTHER" id="PTHR23012:SF174">
    <property type="entry name" value="OS01G0121200 PROTEIN"/>
    <property type="match status" value="1"/>
</dbReference>
<evidence type="ECO:0000256" key="2">
    <source>
        <dbReference type="ARBA" id="ARBA00022771"/>
    </source>
</evidence>
<proteinExistence type="predicted"/>